<evidence type="ECO:0000256" key="2">
    <source>
        <dbReference type="ARBA" id="ARBA00007046"/>
    </source>
</evidence>
<dbReference type="Gene3D" id="1.10.520.20">
    <property type="entry name" value="N-terminal domain of the delta subunit of the F1F0-ATP synthase"/>
    <property type="match status" value="1"/>
</dbReference>
<evidence type="ECO:0000256" key="4">
    <source>
        <dbReference type="ARBA" id="ARBA00022781"/>
    </source>
</evidence>
<protein>
    <recommendedName>
        <fullName evidence="10">ATP synthase peripheral stalk subunit OSCP, mitochondrial</fullName>
    </recommendedName>
    <alternativeName>
        <fullName evidence="11">ATP synthase subunit O</fullName>
    </alternativeName>
    <alternativeName>
        <fullName evidence="8">Oligomycin sensitivity conferral protein</fullName>
    </alternativeName>
</protein>
<proteinExistence type="evidence at transcript level"/>
<dbReference type="SUPFAM" id="SSF47928">
    <property type="entry name" value="N-terminal domain of the delta subunit of the F1F0-ATP synthase"/>
    <property type="match status" value="1"/>
</dbReference>
<dbReference type="InterPro" id="IPR000711">
    <property type="entry name" value="ATPase_OSCP/dsu"/>
</dbReference>
<dbReference type="Pfam" id="PF00213">
    <property type="entry name" value="OSCP"/>
    <property type="match status" value="1"/>
</dbReference>
<evidence type="ECO:0000256" key="11">
    <source>
        <dbReference type="ARBA" id="ARBA00078525"/>
    </source>
</evidence>
<keyword evidence="3" id="KW-0813">Transport</keyword>
<reference evidence="12" key="1">
    <citation type="journal article" date="2017" name="Proc. R. Soc. B">
        <title>Punctuated invasion of water, ice, snow and terrestrial ecozones by segmented worms (Oligochaeta: Enchytraeidae: Mesenchytraeus).</title>
        <authorList>
            <person name="Lang S.A."/>
            <person name="Saglam N."/>
            <person name="Kawash J."/>
            <person name="Shain D.H."/>
        </authorList>
    </citation>
    <scope>NUCLEOTIDE SEQUENCE</scope>
</reference>
<dbReference type="GO" id="GO:0016020">
    <property type="term" value="C:membrane"/>
    <property type="evidence" value="ECO:0007669"/>
    <property type="project" value="UniProtKB-SubCell"/>
</dbReference>
<organism evidence="12">
    <name type="scientific">Mesenchytraeus solifugus</name>
    <name type="common">Glacier ice worm</name>
    <dbReference type="NCBI Taxonomy" id="223748"/>
    <lineage>
        <taxon>Eukaryota</taxon>
        <taxon>Metazoa</taxon>
        <taxon>Spiralia</taxon>
        <taxon>Lophotrochozoa</taxon>
        <taxon>Annelida</taxon>
        <taxon>Clitellata</taxon>
        <taxon>Oligochaeta</taxon>
        <taxon>Enchytraeida</taxon>
        <taxon>Enchytraeidae</taxon>
        <taxon>Mesenchytraeus</taxon>
    </lineage>
</organism>
<comment type="similarity">
    <text evidence="2">Belongs to the ATPase delta chain family.</text>
</comment>
<comment type="subunit">
    <text evidence="9">Component of the ATP synthase complex composed at least of ATP5F1A/subunit alpha, ATP5F1B/subunit beta, ATP5MC1/subunit c (homooctomer), MT-ATP6/subunit a, MT-ATP8/subunit 8, ATP5ME/subunit e, ATP5MF/subunit f, ATP5MG/subunit g, ATP5MK/subunit k, ATP5MJ/subunit j, ATP5F1C/subunit gamma, ATP5F1D/subunit delta, ATP5F1E/subunit epsilon, ATP5PF/subunit F6, ATP5PB/subunit b, ATP5PD/subunit d, ATP5PO/subunit OSCP. ATP synthase complex consists of a soluble F(1) head domain (subunits alpha(3) and beta(3)) - the catalytic core - and a membrane F(0) domain - the membrane proton channel (subunits c, a, 8, e, f, g, k and j). These two domains are linked by a central stalk (subunits gamma, delta, and epsilon) rotating inside the F1 region and a stationary peripheral stalk (subunits F6, b, d, and OSCP).</text>
</comment>
<dbReference type="GO" id="GO:0046933">
    <property type="term" value="F:proton-transporting ATP synthase activity, rotational mechanism"/>
    <property type="evidence" value="ECO:0007669"/>
    <property type="project" value="InterPro"/>
</dbReference>
<dbReference type="PANTHER" id="PTHR11910">
    <property type="entry name" value="ATP SYNTHASE DELTA CHAIN"/>
    <property type="match status" value="1"/>
</dbReference>
<dbReference type="InterPro" id="IPR026015">
    <property type="entry name" value="ATP_synth_OSCP/delta_N_sf"/>
</dbReference>
<evidence type="ECO:0000256" key="3">
    <source>
        <dbReference type="ARBA" id="ARBA00022448"/>
    </source>
</evidence>
<dbReference type="InterPro" id="IPR020781">
    <property type="entry name" value="ATPase_OSCP/d_CS"/>
</dbReference>
<evidence type="ECO:0000256" key="6">
    <source>
        <dbReference type="ARBA" id="ARBA00023136"/>
    </source>
</evidence>
<evidence type="ECO:0000256" key="1">
    <source>
        <dbReference type="ARBA" id="ARBA00004370"/>
    </source>
</evidence>
<keyword evidence="4" id="KW-0375">Hydrogen ion transport</keyword>
<name>A0A286Q4W7_MESSO</name>
<comment type="subcellular location">
    <subcellularLocation>
        <location evidence="1">Membrane</location>
    </subcellularLocation>
</comment>
<evidence type="ECO:0000256" key="9">
    <source>
        <dbReference type="ARBA" id="ARBA00064647"/>
    </source>
</evidence>
<evidence type="ECO:0000256" key="5">
    <source>
        <dbReference type="ARBA" id="ARBA00023065"/>
    </source>
</evidence>
<evidence type="ECO:0000256" key="8">
    <source>
        <dbReference type="ARBA" id="ARBA00033369"/>
    </source>
</evidence>
<accession>A0A286Q4W7</accession>
<dbReference type="EMBL" id="KU728797">
    <property type="protein sequence ID" value="AOR07094.1"/>
    <property type="molecule type" value="mRNA"/>
</dbReference>
<dbReference type="HAMAP" id="MF_01416">
    <property type="entry name" value="ATP_synth_delta_bact"/>
    <property type="match status" value="1"/>
</dbReference>
<sequence length="211" mass="23311">MASRRFGSSLIRQFSTTVAAQGKLISPPIHLFGIEGRYAHAIYSAASKEKKLDVVEKEIKEIKGILKTDVRLREFMANPVVKRSDKRDTLALTFKTKNYASVTVNLLAALAENGRLNMLNGVFNAFDKLMSAHRGEIICVVTTAKPLDQGHLKELTTALEAFLKKGEVLQLETKVDPSLIGGMIVNIGDRYVDMSTATKIKTYTNLIQEAV</sequence>
<evidence type="ECO:0000313" key="12">
    <source>
        <dbReference type="EMBL" id="AOR07094.1"/>
    </source>
</evidence>
<keyword evidence="5" id="KW-0406">Ion transport</keyword>
<dbReference type="PROSITE" id="PS00389">
    <property type="entry name" value="ATPASE_DELTA"/>
    <property type="match status" value="1"/>
</dbReference>
<keyword evidence="6" id="KW-0472">Membrane</keyword>
<evidence type="ECO:0000256" key="7">
    <source>
        <dbReference type="ARBA" id="ARBA00023310"/>
    </source>
</evidence>
<keyword evidence="7" id="KW-0066">ATP synthesis</keyword>
<dbReference type="NCBIfam" id="TIGR01145">
    <property type="entry name" value="ATP_synt_delta"/>
    <property type="match status" value="1"/>
</dbReference>
<dbReference type="AlphaFoldDB" id="A0A286Q4W7"/>
<evidence type="ECO:0000256" key="10">
    <source>
        <dbReference type="ARBA" id="ARBA00073432"/>
    </source>
</evidence>
<dbReference type="PRINTS" id="PR00125">
    <property type="entry name" value="ATPASEDELTA"/>
</dbReference>